<accession>A0AAE0BZJ0</accession>
<evidence type="ECO:0000256" key="1">
    <source>
        <dbReference type="SAM" id="MobiDB-lite"/>
    </source>
</evidence>
<evidence type="ECO:0000313" key="3">
    <source>
        <dbReference type="EMBL" id="KAK3244602.1"/>
    </source>
</evidence>
<feature type="region of interest" description="Disordered" evidence="1">
    <location>
        <begin position="71"/>
        <end position="151"/>
    </location>
</feature>
<dbReference type="AlphaFoldDB" id="A0AAE0BZJ0"/>
<name>A0AAE0BZJ0_9CHLO</name>
<evidence type="ECO:0000256" key="2">
    <source>
        <dbReference type="SAM" id="Phobius"/>
    </source>
</evidence>
<feature type="compositionally biased region" description="Pro residues" evidence="1">
    <location>
        <begin position="130"/>
        <end position="141"/>
    </location>
</feature>
<feature type="transmembrane region" description="Helical" evidence="2">
    <location>
        <begin position="26"/>
        <end position="43"/>
    </location>
</feature>
<dbReference type="Proteomes" id="UP001190700">
    <property type="component" value="Unassembled WGS sequence"/>
</dbReference>
<sequence length="558" mass="60705">MANPHKQGTRGASQLSVGRSDQRKPFGLFSFLVGIGLTVYYLPSALESPFSETTSKPVPVTKNTMDALDRTSFAPTSKPHPLLQPYPTYPTSKPHPLLQPDPAPSLARAMSPRSKSPPSSRAGLSRATRQPPPQFAPPSPALPRQHPSRNSTAPICAQFAEKPFAPPIDEKSLKAAHCAGATGALSSYHPRRMQNGRWSDFPSTSIILPDYGPGPELGIVMKAIREHFPRNFELLVQTSNSGGTAALSFSRYFSAVREYFQELMIPPLKPPLPGKELYMENHFLLLPFGGPSGTQRSVQTSAALARLAAGEFQAVLSQQEVRQAKQAAQGDRALGVQKVAELLERAKTHRNRALEGHKTAACEKPRTVSFLVQFFRRPRMVAPIVARLHTPDSWPAPEILVNNDGAESVNEWQAALAAAAKKSGASGYQLVSGNLHEIRGYNRLAKLASGETLIFLQDDDLPPPRSVRWVEQGVGLLARNPKLGLVSGLSGLIEGGKYTGKYSNRKDRRSIPPEFKDVAGHPFIFASLVNMGPFVIPRAVFRKLGVLPPLLHPPAVLC</sequence>
<reference evidence="3 4" key="1">
    <citation type="journal article" date="2015" name="Genome Biol. Evol.">
        <title>Comparative Genomics of a Bacterivorous Green Alga Reveals Evolutionary Causalities and Consequences of Phago-Mixotrophic Mode of Nutrition.</title>
        <authorList>
            <person name="Burns J.A."/>
            <person name="Paasch A."/>
            <person name="Narechania A."/>
            <person name="Kim E."/>
        </authorList>
    </citation>
    <scope>NUCLEOTIDE SEQUENCE [LARGE SCALE GENOMIC DNA]</scope>
    <source>
        <strain evidence="3 4">PLY_AMNH</strain>
    </source>
</reference>
<dbReference type="InterPro" id="IPR029044">
    <property type="entry name" value="Nucleotide-diphossugar_trans"/>
</dbReference>
<dbReference type="SUPFAM" id="SSF53448">
    <property type="entry name" value="Nucleotide-diphospho-sugar transferases"/>
    <property type="match status" value="1"/>
</dbReference>
<proteinExistence type="predicted"/>
<gene>
    <name evidence="3" type="ORF">CYMTET_45791</name>
</gene>
<organism evidence="3 4">
    <name type="scientific">Cymbomonas tetramitiformis</name>
    <dbReference type="NCBI Taxonomy" id="36881"/>
    <lineage>
        <taxon>Eukaryota</taxon>
        <taxon>Viridiplantae</taxon>
        <taxon>Chlorophyta</taxon>
        <taxon>Pyramimonadophyceae</taxon>
        <taxon>Pyramimonadales</taxon>
        <taxon>Pyramimonadaceae</taxon>
        <taxon>Cymbomonas</taxon>
    </lineage>
</organism>
<keyword evidence="4" id="KW-1185">Reference proteome</keyword>
<dbReference type="EMBL" id="LGRX02031663">
    <property type="protein sequence ID" value="KAK3244602.1"/>
    <property type="molecule type" value="Genomic_DNA"/>
</dbReference>
<feature type="compositionally biased region" description="Low complexity" evidence="1">
    <location>
        <begin position="107"/>
        <end position="122"/>
    </location>
</feature>
<keyword evidence="2" id="KW-0812">Transmembrane</keyword>
<dbReference type="Gene3D" id="3.90.550.10">
    <property type="entry name" value="Spore Coat Polysaccharide Biosynthesis Protein SpsA, Chain A"/>
    <property type="match status" value="1"/>
</dbReference>
<protein>
    <submittedName>
        <fullName evidence="3">Uncharacterized protein</fullName>
    </submittedName>
</protein>
<dbReference type="CDD" id="cd00761">
    <property type="entry name" value="Glyco_tranf_GTA_type"/>
    <property type="match status" value="1"/>
</dbReference>
<evidence type="ECO:0000313" key="4">
    <source>
        <dbReference type="Proteomes" id="UP001190700"/>
    </source>
</evidence>
<keyword evidence="2" id="KW-1133">Transmembrane helix</keyword>
<keyword evidence="2" id="KW-0472">Membrane</keyword>
<comment type="caution">
    <text evidence="3">The sequence shown here is derived from an EMBL/GenBank/DDBJ whole genome shotgun (WGS) entry which is preliminary data.</text>
</comment>